<dbReference type="Proteomes" id="UP000886520">
    <property type="component" value="Chromosome 8"/>
</dbReference>
<dbReference type="OrthoDB" id="10488207at2759"/>
<name>A0A9D4ZKX5_ADICA</name>
<dbReference type="AlphaFoldDB" id="A0A9D4ZKX5"/>
<accession>A0A9D4ZKX5</accession>
<comment type="caution">
    <text evidence="2">The sequence shown here is derived from an EMBL/GenBank/DDBJ whole genome shotgun (WGS) entry which is preliminary data.</text>
</comment>
<evidence type="ECO:0000313" key="3">
    <source>
        <dbReference type="Proteomes" id="UP000886520"/>
    </source>
</evidence>
<evidence type="ECO:0000313" key="2">
    <source>
        <dbReference type="EMBL" id="KAI5076976.1"/>
    </source>
</evidence>
<proteinExistence type="predicted"/>
<keyword evidence="3" id="KW-1185">Reference proteome</keyword>
<gene>
    <name evidence="2" type="ORF">GOP47_0009041</name>
</gene>
<feature type="transmembrane region" description="Helical" evidence="1">
    <location>
        <begin position="176"/>
        <end position="198"/>
    </location>
</feature>
<sequence>MKSSATYSRFLTGQVFLILQLLLYAWYAIRKASVLRLPWAILGSCLSTHVCRKQESLWRPRGDYCVLERRGQQSGAALCRSLVKVGDKLYCLNKETEQESRKLERMKSEGLPVYQQYLRTGLPWAVAREVGTHDAVLLIVQGYKPVRYKPLEKVVVERWPLTEDDWKSRLVQGIPVALTALGAPSSISGTVTLVLVGLDIFRYAWMPLFEWMSTMLRLAVHLVLDFVLVGMGARYMVYLSMSWFWQDMMPSNPYTVKLEHNRELHKILVKHGFWTDAACGEKLQLEDVEDTSSGKYGDVEGHTFQTKSQCFDCCWKVLEKREDSIRLQCRFKRIAFGFGKVEFTVRTADYQRIMKSLEECMKMSMNFVRQLSKGRGRTARLQVRCWDHIDLMDTVLEPFDVKQISFRPPERAHIL</sequence>
<organism evidence="2 3">
    <name type="scientific">Adiantum capillus-veneris</name>
    <name type="common">Maidenhair fern</name>
    <dbReference type="NCBI Taxonomy" id="13818"/>
    <lineage>
        <taxon>Eukaryota</taxon>
        <taxon>Viridiplantae</taxon>
        <taxon>Streptophyta</taxon>
        <taxon>Embryophyta</taxon>
        <taxon>Tracheophyta</taxon>
        <taxon>Polypodiopsida</taxon>
        <taxon>Polypodiidae</taxon>
        <taxon>Polypodiales</taxon>
        <taxon>Pteridineae</taxon>
        <taxon>Pteridaceae</taxon>
        <taxon>Vittarioideae</taxon>
        <taxon>Adiantum</taxon>
    </lineage>
</organism>
<feature type="transmembrane region" description="Helical" evidence="1">
    <location>
        <begin position="218"/>
        <end position="239"/>
    </location>
</feature>
<keyword evidence="1" id="KW-0812">Transmembrane</keyword>
<dbReference type="EMBL" id="JABFUD020000008">
    <property type="protein sequence ID" value="KAI5076976.1"/>
    <property type="molecule type" value="Genomic_DNA"/>
</dbReference>
<reference evidence="2" key="1">
    <citation type="submission" date="2021-01" db="EMBL/GenBank/DDBJ databases">
        <title>Adiantum capillus-veneris genome.</title>
        <authorList>
            <person name="Fang Y."/>
            <person name="Liao Q."/>
        </authorList>
    </citation>
    <scope>NUCLEOTIDE SEQUENCE</scope>
    <source>
        <strain evidence="2">H3</strain>
        <tissue evidence="2">Leaf</tissue>
    </source>
</reference>
<evidence type="ECO:0000256" key="1">
    <source>
        <dbReference type="SAM" id="Phobius"/>
    </source>
</evidence>
<keyword evidence="1" id="KW-1133">Transmembrane helix</keyword>
<protein>
    <submittedName>
        <fullName evidence="2">Uncharacterized protein</fullName>
    </submittedName>
</protein>
<feature type="transmembrane region" description="Helical" evidence="1">
    <location>
        <begin position="6"/>
        <end position="27"/>
    </location>
</feature>
<keyword evidence="1" id="KW-0472">Membrane</keyword>